<sequence length="147" mass="15670">MPTAGRLAGAVIFGLFGWYLAGLSIPLFPESNSPDFWLPVVSGISLVIGWRVCGSRAGHGYNPAIGIGLTCGAAIAFCAVFAISFNQMIINALANRYNGGTMEAVIDVFNQMIDFAIMFADIPLIATLLIGGVVCAWITEYFGQRFP</sequence>
<feature type="transmembrane region" description="Helical" evidence="1">
    <location>
        <begin position="65"/>
        <end position="85"/>
    </location>
</feature>
<accession>A0A2M8WLE6</accession>
<name>A0A2M8WLE6_9RHOB</name>
<evidence type="ECO:0000313" key="2">
    <source>
        <dbReference type="EMBL" id="PJI91739.1"/>
    </source>
</evidence>
<dbReference type="OrthoDB" id="7869508at2"/>
<dbReference type="Proteomes" id="UP000228531">
    <property type="component" value="Unassembled WGS sequence"/>
</dbReference>
<comment type="caution">
    <text evidence="2">The sequence shown here is derived from an EMBL/GenBank/DDBJ whole genome shotgun (WGS) entry which is preliminary data.</text>
</comment>
<organism evidence="2 3">
    <name type="scientific">Yoonia maricola</name>
    <dbReference type="NCBI Taxonomy" id="420999"/>
    <lineage>
        <taxon>Bacteria</taxon>
        <taxon>Pseudomonadati</taxon>
        <taxon>Pseudomonadota</taxon>
        <taxon>Alphaproteobacteria</taxon>
        <taxon>Rhodobacterales</taxon>
        <taxon>Paracoccaceae</taxon>
        <taxon>Yoonia</taxon>
    </lineage>
</organism>
<dbReference type="EMBL" id="PGTY01000001">
    <property type="protein sequence ID" value="PJI91739.1"/>
    <property type="molecule type" value="Genomic_DNA"/>
</dbReference>
<evidence type="ECO:0000313" key="3">
    <source>
        <dbReference type="Proteomes" id="UP000228531"/>
    </source>
</evidence>
<protein>
    <recommendedName>
        <fullName evidence="4">Tellurite resistance protein</fullName>
    </recommendedName>
</protein>
<proteinExistence type="predicted"/>
<feature type="transmembrane region" description="Helical" evidence="1">
    <location>
        <begin position="7"/>
        <end position="28"/>
    </location>
</feature>
<keyword evidence="1" id="KW-0472">Membrane</keyword>
<dbReference type="AlphaFoldDB" id="A0A2M8WLE6"/>
<keyword evidence="1" id="KW-0812">Transmembrane</keyword>
<gene>
    <name evidence="2" type="ORF">BC777_0574</name>
</gene>
<feature type="transmembrane region" description="Helical" evidence="1">
    <location>
        <begin position="34"/>
        <end position="53"/>
    </location>
</feature>
<feature type="transmembrane region" description="Helical" evidence="1">
    <location>
        <begin position="115"/>
        <end position="138"/>
    </location>
</feature>
<keyword evidence="3" id="KW-1185">Reference proteome</keyword>
<dbReference type="InterPro" id="IPR047784">
    <property type="entry name" value="TrgA"/>
</dbReference>
<evidence type="ECO:0000256" key="1">
    <source>
        <dbReference type="SAM" id="Phobius"/>
    </source>
</evidence>
<evidence type="ECO:0008006" key="4">
    <source>
        <dbReference type="Google" id="ProtNLM"/>
    </source>
</evidence>
<dbReference type="NCBIfam" id="NF033773">
    <property type="entry name" value="tellur_TrgA"/>
    <property type="match status" value="1"/>
</dbReference>
<dbReference type="RefSeq" id="WP_100366634.1">
    <property type="nucleotide sequence ID" value="NZ_PGTY01000001.1"/>
</dbReference>
<keyword evidence="1" id="KW-1133">Transmembrane helix</keyword>
<reference evidence="2 3" key="1">
    <citation type="submission" date="2017-11" db="EMBL/GenBank/DDBJ databases">
        <title>Genomic Encyclopedia of Archaeal and Bacterial Type Strains, Phase II (KMG-II): From Individual Species to Whole Genera.</title>
        <authorList>
            <person name="Goeker M."/>
        </authorList>
    </citation>
    <scope>NUCLEOTIDE SEQUENCE [LARGE SCALE GENOMIC DNA]</scope>
    <source>
        <strain evidence="2 3">DSM 29128</strain>
    </source>
</reference>